<proteinExistence type="predicted"/>
<name>A0ACC0Q4F0_RHOML</name>
<evidence type="ECO:0000313" key="1">
    <source>
        <dbReference type="EMBL" id="KAI8572249.1"/>
    </source>
</evidence>
<keyword evidence="2" id="KW-1185">Reference proteome</keyword>
<dbReference type="Proteomes" id="UP001062846">
    <property type="component" value="Chromosome 1"/>
</dbReference>
<accession>A0ACC0Q4F0</accession>
<reference evidence="1" key="1">
    <citation type="submission" date="2022-02" db="EMBL/GenBank/DDBJ databases">
        <title>Plant Genome Project.</title>
        <authorList>
            <person name="Zhang R.-G."/>
        </authorList>
    </citation>
    <scope>NUCLEOTIDE SEQUENCE</scope>
    <source>
        <strain evidence="1">AT1</strain>
    </source>
</reference>
<gene>
    <name evidence="1" type="ORF">RHMOL_Rhmol01G0183200</name>
</gene>
<sequence length="90" mass="9742">MSGVFIGHLGLGQGQNGAPIGPQHVSLPYIRSRLNSLSRGGLFRGRARISVTLPPSQATKPQNSSPFPLKRGRDSRRSCIFCGTPFEPRL</sequence>
<evidence type="ECO:0000313" key="2">
    <source>
        <dbReference type="Proteomes" id="UP001062846"/>
    </source>
</evidence>
<protein>
    <submittedName>
        <fullName evidence="1">Uncharacterized protein</fullName>
    </submittedName>
</protein>
<dbReference type="EMBL" id="CM046388">
    <property type="protein sequence ID" value="KAI8572249.1"/>
    <property type="molecule type" value="Genomic_DNA"/>
</dbReference>
<comment type="caution">
    <text evidence="1">The sequence shown here is derived from an EMBL/GenBank/DDBJ whole genome shotgun (WGS) entry which is preliminary data.</text>
</comment>
<organism evidence="1 2">
    <name type="scientific">Rhododendron molle</name>
    <name type="common">Chinese azalea</name>
    <name type="synonym">Azalea mollis</name>
    <dbReference type="NCBI Taxonomy" id="49168"/>
    <lineage>
        <taxon>Eukaryota</taxon>
        <taxon>Viridiplantae</taxon>
        <taxon>Streptophyta</taxon>
        <taxon>Embryophyta</taxon>
        <taxon>Tracheophyta</taxon>
        <taxon>Spermatophyta</taxon>
        <taxon>Magnoliopsida</taxon>
        <taxon>eudicotyledons</taxon>
        <taxon>Gunneridae</taxon>
        <taxon>Pentapetalae</taxon>
        <taxon>asterids</taxon>
        <taxon>Ericales</taxon>
        <taxon>Ericaceae</taxon>
        <taxon>Ericoideae</taxon>
        <taxon>Rhodoreae</taxon>
        <taxon>Rhododendron</taxon>
    </lineage>
</organism>